<dbReference type="Pfam" id="PF07394">
    <property type="entry name" value="DUF1501"/>
    <property type="match status" value="1"/>
</dbReference>
<evidence type="ECO:0000313" key="1">
    <source>
        <dbReference type="EMBL" id="GAX20079.1"/>
    </source>
</evidence>
<name>A0A1Z5K1N8_FISSO</name>
<organism evidence="1 2">
    <name type="scientific">Fistulifera solaris</name>
    <name type="common">Oleaginous diatom</name>
    <dbReference type="NCBI Taxonomy" id="1519565"/>
    <lineage>
        <taxon>Eukaryota</taxon>
        <taxon>Sar</taxon>
        <taxon>Stramenopiles</taxon>
        <taxon>Ochrophyta</taxon>
        <taxon>Bacillariophyta</taxon>
        <taxon>Bacillariophyceae</taxon>
        <taxon>Bacillariophycidae</taxon>
        <taxon>Naviculales</taxon>
        <taxon>Naviculaceae</taxon>
        <taxon>Fistulifera</taxon>
    </lineage>
</organism>
<proteinExistence type="predicted"/>
<comment type="caution">
    <text evidence="1">The sequence shown here is derived from an EMBL/GenBank/DDBJ whole genome shotgun (WGS) entry which is preliminary data.</text>
</comment>
<dbReference type="PANTHER" id="PTHR43737:SF1">
    <property type="entry name" value="DUF1501 DOMAIN-CONTAINING PROTEIN"/>
    <property type="match status" value="1"/>
</dbReference>
<sequence>MNRIAMCDLNTNTDVCVLSPLVARRERSNHLCGPCATAPNQRSQVQCVPDQAVALTDFNETMTLVLPIIQPRATYSTLCSLWIVAETGVRIPMARSYDGNPWETYPGPYASLKIDCQNDQCTTKLPSVTAEAQAQYGSYRYEVVAFERAAPAPLVKAARFLEQATFGPTRESMWQFKDPVQWLSSAFEQPVSSHRQYYRERLNHRFDYSSGQGGTTHPCQVGSRYRKYAFSDKDRDTMVEIRTVPEGKLLLVNGQKRTLVKTTKLAAASVSGREFVDGEYQLCTHPTNSIDASLQLRIASRCENVFDTVKRIGVPAVFFNGTTLPDRPVLTLDDYTVEWDNFNFAFPQELMIVEPLTDASCNEIPMNTENTITIIGSYKGEYWIHDSRFVLRENTPTQPLENGAGDLVQATAQYRENYRVACALVQPSFDNEQFCRLSASNASSACSVGDTLTSETVELSTTNFEKVLMASERYIYAVTGLRQENAPYTPPCSPGSTSRWVLVAGTECDAPKVGSETLNAFQDILSRSSDTHPFLRDIIFPSLGVTCKSSDVSLFDFAVRDKTNQCWKNTHPSNYQVFDFTAWTKVDGHPGGPAPIKQFALIGNYTLSFPSWHEMSRWYSNYETKLTELGRLGDTVLVLANPAVAESFEDILLSEALEGSQLVCGSPFEVATNPVKGNTIFRGGFDAQTVWHRTTSAADLERQRTSIWLEMAVKADDQLRQKVAWVLSQILVVAPGSIESPSRTEHFLHYYDIFVRNAFGNYRDILKEVTFSPMMGEMLSFRDKSSTHYEYSRNRRMVFADENFSREILQLFSIGLHQLNQDGTVRRDASGNTIATYTNDDITEYARLYTGFTRQPRRGNIETVGRNDIDPMRIEIQKRDFSPKVRPNALLPHRIPNLFETNSCSFQMGLNGQYVGDHYPLCSDLPPRHFLRKGAQYRLLGTVPRPRLLGQNSAWITDHSVQRLRLSSSSPLFAAICNADSTGTCTYQGVVELDETLTCSGRECEVDSPRIVEVEAGLYYEYTRPACVEQSFYENGVTLKTISGRYFCSNPRLEAGTVGCCRSGSNRADVSSVKFAGEIVKSSTASQRCSAMNLGLCDDPWWSCSTCDINLGFWTKRTCDPMAKINIEGKVAIVHKAAGVTDPNRILNTVREDSKTYFRVEWFNGVENFLQSYENSCANLGCTRDFSDNLCVCPTNVSEEVVFRTKPTRGQVLEQLFIGAFVPENGQLTKTNLGGGVIMHSKDGQYTEATIFEVVDDNGIRQYRKNVRSIVTLGNGSMPLSFRNPPHFISLSYPEVRDATYETDAGLDHYFYHQNVAPFLAIRFCQRFGNSNPSPRLISVIATAFRQGKYETFGATNKIVSFGTGRYGDLGAMVAALLLDRESRSFVLDKDPAHGSILEPIGKFVRLLRSLEFEADLTDPLIRLGVDLQDKIGQQPHKVPNVFSFFLPEYIPSGPVGNAGLVCPECMVVNGPNAVALSNGMNSLLKYGLDNAYEGFGIGRSTNERLRVLGDSTYGRGHLTYSPSLALDSSSEIIDEIAILLTSGRLLSETTKRNRLIEIYDDILAQSNPQQAMIQIQEVILSTPEFHTNAVSRNTNRIFPPEAPPSSSVSGDDYKAVIFLLLEGGYDSFNVLVPHTCTGANAAGTSLRDQYTTERGDLAFTEAERTLLIDVDAQWGQPCSQFALHDELTLLKELYDDGDLTFFANTGMIDQAGVDRKDYIFRTKIGLFAHNAMTRATQAVDPHNKAAGSGVLGRLVSRLTDRGFAASSISIDKASVVTESIRGEQPRPVIASRKGPTVFDRRPSVETFNLQSHVEEFNSVSHLHSSLFGQTWSEQIVKGAREASKMKAQIDAAVLESHWPALPGSTSEKMAMISKFILSRQARQKNREVFFTDIAGWDHHDQMKLNLRTKLLELNDALRCLVQELKAKNVWDKVTLVVTSDFARTITSNSGAGSDHAWGGHYWIIGGDVKGGNILGEYPSDITASSPLNIGRGRIIPTTSWDSVWNGVVEWMGVSSEADLDYCLPNRHIASGDGFTDLFSASDLFQSLA</sequence>
<dbReference type="Proteomes" id="UP000198406">
    <property type="component" value="Unassembled WGS sequence"/>
</dbReference>
<accession>A0A1Z5K1N8</accession>
<dbReference type="OrthoDB" id="411021at2759"/>
<gene>
    <name evidence="1" type="ORF">FisN_18Lh011</name>
</gene>
<dbReference type="PANTHER" id="PTHR43737">
    <property type="entry name" value="BLL7424 PROTEIN"/>
    <property type="match status" value="1"/>
</dbReference>
<dbReference type="InterPro" id="IPR014917">
    <property type="entry name" value="DUF1800"/>
</dbReference>
<dbReference type="Pfam" id="PF08811">
    <property type="entry name" value="DUF1800"/>
    <property type="match status" value="2"/>
</dbReference>
<dbReference type="InParanoid" id="A0A1Z5K1N8"/>
<evidence type="ECO:0008006" key="3">
    <source>
        <dbReference type="Google" id="ProtNLM"/>
    </source>
</evidence>
<dbReference type="EMBL" id="BDSP01000142">
    <property type="protein sequence ID" value="GAX20079.1"/>
    <property type="molecule type" value="Genomic_DNA"/>
</dbReference>
<evidence type="ECO:0000313" key="2">
    <source>
        <dbReference type="Proteomes" id="UP000198406"/>
    </source>
</evidence>
<reference evidence="1 2" key="1">
    <citation type="journal article" date="2015" name="Plant Cell">
        <title>Oil accumulation by the oleaginous diatom Fistulifera solaris as revealed by the genome and transcriptome.</title>
        <authorList>
            <person name="Tanaka T."/>
            <person name="Maeda Y."/>
            <person name="Veluchamy A."/>
            <person name="Tanaka M."/>
            <person name="Abida H."/>
            <person name="Marechal E."/>
            <person name="Bowler C."/>
            <person name="Muto M."/>
            <person name="Sunaga Y."/>
            <person name="Tanaka M."/>
            <person name="Yoshino T."/>
            <person name="Taniguchi T."/>
            <person name="Fukuda Y."/>
            <person name="Nemoto M."/>
            <person name="Matsumoto M."/>
            <person name="Wong P.S."/>
            <person name="Aburatani S."/>
            <person name="Fujibuchi W."/>
        </authorList>
    </citation>
    <scope>NUCLEOTIDE SEQUENCE [LARGE SCALE GENOMIC DNA]</scope>
    <source>
        <strain evidence="1 2">JPCC DA0580</strain>
    </source>
</reference>
<protein>
    <recommendedName>
        <fullName evidence="3">DUF1501 domain-containing protein</fullName>
    </recommendedName>
</protein>
<keyword evidence="2" id="KW-1185">Reference proteome</keyword>
<dbReference type="InterPro" id="IPR010869">
    <property type="entry name" value="DUF1501"/>
</dbReference>